<dbReference type="InterPro" id="IPR009057">
    <property type="entry name" value="Homeodomain-like_sf"/>
</dbReference>
<dbReference type="Gene3D" id="1.10.10.60">
    <property type="entry name" value="Homeodomain-like"/>
    <property type="match status" value="1"/>
</dbReference>
<dbReference type="SUPFAM" id="SSF46689">
    <property type="entry name" value="Homeodomain-like"/>
    <property type="match status" value="1"/>
</dbReference>
<proteinExistence type="predicted"/>
<dbReference type="InParanoid" id="A0A1X7TC00"/>
<reference evidence="1" key="1">
    <citation type="submission" date="2017-05" db="UniProtKB">
        <authorList>
            <consortium name="EnsemblMetazoa"/>
        </authorList>
    </citation>
    <scope>IDENTIFICATION</scope>
</reference>
<evidence type="ECO:0000313" key="1">
    <source>
        <dbReference type="EnsemblMetazoa" id="Aqu2.1.12096_001"/>
    </source>
</evidence>
<accession>A0A1X7TC00</accession>
<organism evidence="1">
    <name type="scientific">Amphimedon queenslandica</name>
    <name type="common">Sponge</name>
    <dbReference type="NCBI Taxonomy" id="400682"/>
    <lineage>
        <taxon>Eukaryota</taxon>
        <taxon>Metazoa</taxon>
        <taxon>Porifera</taxon>
        <taxon>Demospongiae</taxon>
        <taxon>Heteroscleromorpha</taxon>
        <taxon>Haplosclerida</taxon>
        <taxon>Niphatidae</taxon>
        <taxon>Amphimedon</taxon>
    </lineage>
</organism>
<name>A0A1X7TC00_AMPQE</name>
<dbReference type="EnsemblMetazoa" id="Aqu2.1.12096_001">
    <property type="protein sequence ID" value="Aqu2.1.12096_001"/>
    <property type="gene ID" value="Aqu2.1.12096"/>
</dbReference>
<dbReference type="AlphaFoldDB" id="A0A1X7TC00"/>
<sequence length="179" mass="20017">MSFSTVPQLKERTVFTYASHKGTCIPRPVGNARSRPVEDFCDKWRKNWTEEGMEQAIKSITLRGMSVRKAAEPKSTIYDRLSGKVLPNLSCGAPKYLTDNEERELATFLIGCSRIGYGKTRSEGQMQEQRTQELHNTRELTTIGLNGMRGSPNNEAPWCVDSPAKIHLSDNVLLALSPS</sequence>
<protein>
    <submittedName>
        <fullName evidence="1">Uncharacterized protein</fullName>
    </submittedName>
</protein>